<dbReference type="RefSeq" id="WP_115579157.1">
    <property type="nucleotide sequence ID" value="NZ_NXLX01000011.1"/>
</dbReference>
<sequence>MNVFEKIIKGDLPCKKVLENEQFLAFYDIAPKAPIHVLAIPKQSFKDFNEMPKELLAEMSVFILEVVEVLGIKESGYRLITNIGADGGQEVPHFHYHILGGGKLNWEKLVK</sequence>
<name>A0A3D8J6Y8_9HELI</name>
<evidence type="ECO:0000256" key="1">
    <source>
        <dbReference type="PIRSR" id="PIRSR601310-1"/>
    </source>
</evidence>
<organism evidence="5 6">
    <name type="scientific">Helicobacter anseris</name>
    <dbReference type="NCBI Taxonomy" id="375926"/>
    <lineage>
        <taxon>Bacteria</taxon>
        <taxon>Pseudomonadati</taxon>
        <taxon>Campylobacterota</taxon>
        <taxon>Epsilonproteobacteria</taxon>
        <taxon>Campylobacterales</taxon>
        <taxon>Helicobacteraceae</taxon>
        <taxon>Helicobacter</taxon>
    </lineage>
</organism>
<evidence type="ECO:0000259" key="4">
    <source>
        <dbReference type="PROSITE" id="PS51084"/>
    </source>
</evidence>
<dbReference type="PROSITE" id="PS51084">
    <property type="entry name" value="HIT_2"/>
    <property type="match status" value="1"/>
</dbReference>
<dbReference type="SUPFAM" id="SSF54197">
    <property type="entry name" value="HIT-like"/>
    <property type="match status" value="1"/>
</dbReference>
<dbReference type="EMBL" id="NXLX01000011">
    <property type="protein sequence ID" value="RDU73267.1"/>
    <property type="molecule type" value="Genomic_DNA"/>
</dbReference>
<evidence type="ECO:0000256" key="3">
    <source>
        <dbReference type="PROSITE-ProRule" id="PRU00464"/>
    </source>
</evidence>
<protein>
    <submittedName>
        <fullName evidence="5">Histidine triad nucleotide-binding protein</fullName>
    </submittedName>
</protein>
<dbReference type="CDD" id="cd01276">
    <property type="entry name" value="PKCI_related"/>
    <property type="match status" value="1"/>
</dbReference>
<keyword evidence="6" id="KW-1185">Reference proteome</keyword>
<evidence type="ECO:0000256" key="2">
    <source>
        <dbReference type="PIRSR" id="PIRSR601310-3"/>
    </source>
</evidence>
<dbReference type="InterPro" id="IPR011146">
    <property type="entry name" value="HIT-like"/>
</dbReference>
<dbReference type="Pfam" id="PF01230">
    <property type="entry name" value="HIT"/>
    <property type="match status" value="1"/>
</dbReference>
<accession>A0A3D8J6Y8</accession>
<dbReference type="InterPro" id="IPR036265">
    <property type="entry name" value="HIT-like_sf"/>
</dbReference>
<feature type="active site" description="Tele-AMP-histidine intermediate" evidence="1">
    <location>
        <position position="95"/>
    </location>
</feature>
<gene>
    <name evidence="5" type="ORF">CQA57_05105</name>
</gene>
<comment type="caution">
    <text evidence="5">The sequence shown here is derived from an EMBL/GenBank/DDBJ whole genome shotgun (WGS) entry which is preliminary data.</text>
</comment>
<dbReference type="Proteomes" id="UP000256695">
    <property type="component" value="Unassembled WGS sequence"/>
</dbReference>
<dbReference type="OrthoDB" id="9784774at2"/>
<dbReference type="GO" id="GO:0003824">
    <property type="term" value="F:catalytic activity"/>
    <property type="evidence" value="ECO:0007669"/>
    <property type="project" value="InterPro"/>
</dbReference>
<dbReference type="Gene3D" id="3.30.428.10">
    <property type="entry name" value="HIT-like"/>
    <property type="match status" value="1"/>
</dbReference>
<feature type="short sequence motif" description="Histidine triad motif" evidence="2 3">
    <location>
        <begin position="93"/>
        <end position="97"/>
    </location>
</feature>
<dbReference type="PRINTS" id="PR00332">
    <property type="entry name" value="HISTRIAD"/>
</dbReference>
<evidence type="ECO:0000313" key="5">
    <source>
        <dbReference type="EMBL" id="RDU73267.1"/>
    </source>
</evidence>
<dbReference type="PANTHER" id="PTHR23089">
    <property type="entry name" value="HISTIDINE TRIAD HIT PROTEIN"/>
    <property type="match status" value="1"/>
</dbReference>
<evidence type="ECO:0000313" key="6">
    <source>
        <dbReference type="Proteomes" id="UP000256695"/>
    </source>
</evidence>
<dbReference type="InterPro" id="IPR001310">
    <property type="entry name" value="Histidine_triad_HIT"/>
</dbReference>
<proteinExistence type="predicted"/>
<feature type="domain" description="HIT" evidence="4">
    <location>
        <begin position="3"/>
        <end position="108"/>
    </location>
</feature>
<dbReference type="AlphaFoldDB" id="A0A3D8J6Y8"/>
<reference evidence="5 6" key="1">
    <citation type="submission" date="2018-04" db="EMBL/GenBank/DDBJ databases">
        <title>Novel Campyloabacter and Helicobacter Species and Strains.</title>
        <authorList>
            <person name="Mannion A.J."/>
            <person name="Shen Z."/>
            <person name="Fox J.G."/>
        </authorList>
    </citation>
    <scope>NUCLEOTIDE SEQUENCE [LARGE SCALE GENOMIC DNA]</scope>
    <source>
        <strain evidence="5 6">MIT 04-9362</strain>
    </source>
</reference>